<dbReference type="OrthoDB" id="7862993at2759"/>
<evidence type="ECO:0000313" key="2">
    <source>
        <dbReference type="EMBL" id="EDV38841.1"/>
    </source>
</evidence>
<dbReference type="HOGENOM" id="CLU_101916_0_0_1"/>
<dbReference type="EMBL" id="CH902618">
    <property type="protein sequence ID" value="EDV38841.1"/>
    <property type="molecule type" value="Genomic_DNA"/>
</dbReference>
<dbReference type="GeneID" id="6507430"/>
<dbReference type="PhylomeDB" id="B3M7W8"/>
<dbReference type="AlphaFoldDB" id="B3M7W8"/>
<evidence type="ECO:0000256" key="1">
    <source>
        <dbReference type="SAM" id="MobiDB-lite"/>
    </source>
</evidence>
<gene>
    <name evidence="2" type="primary">Dana\GF24800</name>
    <name evidence="2" type="synonym">dana_GLEANR_9494</name>
    <name evidence="2" type="ORF">GF24800</name>
</gene>
<dbReference type="InParanoid" id="B3M7W8"/>
<feature type="compositionally biased region" description="Basic residues" evidence="1">
    <location>
        <begin position="223"/>
        <end position="238"/>
    </location>
</feature>
<dbReference type="eggNOG" id="ENOG502T8SS">
    <property type="taxonomic scope" value="Eukaryota"/>
</dbReference>
<dbReference type="Proteomes" id="UP000007801">
    <property type="component" value="Unassembled WGS sequence"/>
</dbReference>
<keyword evidence="3" id="KW-1185">Reference proteome</keyword>
<dbReference type="OMA" id="DWWPDYE"/>
<organism evidence="2 3">
    <name type="scientific">Drosophila ananassae</name>
    <name type="common">Fruit fly</name>
    <dbReference type="NCBI Taxonomy" id="7217"/>
    <lineage>
        <taxon>Eukaryota</taxon>
        <taxon>Metazoa</taxon>
        <taxon>Ecdysozoa</taxon>
        <taxon>Arthropoda</taxon>
        <taxon>Hexapoda</taxon>
        <taxon>Insecta</taxon>
        <taxon>Pterygota</taxon>
        <taxon>Neoptera</taxon>
        <taxon>Endopterygota</taxon>
        <taxon>Diptera</taxon>
        <taxon>Brachycera</taxon>
        <taxon>Muscomorpha</taxon>
        <taxon>Ephydroidea</taxon>
        <taxon>Drosophilidae</taxon>
        <taxon>Drosophila</taxon>
        <taxon>Sophophora</taxon>
    </lineage>
</organism>
<protein>
    <submittedName>
        <fullName evidence="2">Uncharacterized protein</fullName>
    </submittedName>
</protein>
<feature type="region of interest" description="Disordered" evidence="1">
    <location>
        <begin position="209"/>
        <end position="238"/>
    </location>
</feature>
<evidence type="ECO:0000313" key="3">
    <source>
        <dbReference type="Proteomes" id="UP000007801"/>
    </source>
</evidence>
<name>B3M7W8_DROAN</name>
<proteinExistence type="predicted"/>
<accession>B3M7W8</accession>
<sequence>MQAPKIPNRLLVSATKDSKGSEQVGELRSLILELMKPRTAQLNEILLTRMVPATRDEYDEVVVDWWPDYELFSNTHAITDMNGILVYTKRALQGMPEDLKAIAEKFDYAYFASKTKTQKGKKYYLVADLIQDMTDFVTNFGRLCTHVIEERRRIYDQASETLDTSDRIKVKIFDEKSFVRLQTRLTSLRNFVQDFCALFEIPLKVPEESRDEPFDKLASLQKPLKRKSKATAKAKAQR</sequence>
<reference evidence="2 3" key="1">
    <citation type="journal article" date="2007" name="Nature">
        <title>Evolution of genes and genomes on the Drosophila phylogeny.</title>
        <authorList>
            <consortium name="Drosophila 12 Genomes Consortium"/>
            <person name="Clark A.G."/>
            <person name="Eisen M.B."/>
            <person name="Smith D.R."/>
            <person name="Bergman C.M."/>
            <person name="Oliver B."/>
            <person name="Markow T.A."/>
            <person name="Kaufman T.C."/>
            <person name="Kellis M."/>
            <person name="Gelbart W."/>
            <person name="Iyer V.N."/>
            <person name="Pollard D.A."/>
            <person name="Sackton T.B."/>
            <person name="Larracuente A.M."/>
            <person name="Singh N.D."/>
            <person name="Abad J.P."/>
            <person name="Abt D.N."/>
            <person name="Adryan B."/>
            <person name="Aguade M."/>
            <person name="Akashi H."/>
            <person name="Anderson W.W."/>
            <person name="Aquadro C.F."/>
            <person name="Ardell D.H."/>
            <person name="Arguello R."/>
            <person name="Artieri C.G."/>
            <person name="Barbash D.A."/>
            <person name="Barker D."/>
            <person name="Barsanti P."/>
            <person name="Batterham P."/>
            <person name="Batzoglou S."/>
            <person name="Begun D."/>
            <person name="Bhutkar A."/>
            <person name="Blanco E."/>
            <person name="Bosak S.A."/>
            <person name="Bradley R.K."/>
            <person name="Brand A.D."/>
            <person name="Brent M.R."/>
            <person name="Brooks A.N."/>
            <person name="Brown R.H."/>
            <person name="Butlin R.K."/>
            <person name="Caggese C."/>
            <person name="Calvi B.R."/>
            <person name="Bernardo de Carvalho A."/>
            <person name="Caspi A."/>
            <person name="Castrezana S."/>
            <person name="Celniker S.E."/>
            <person name="Chang J.L."/>
            <person name="Chapple C."/>
            <person name="Chatterji S."/>
            <person name="Chinwalla A."/>
            <person name="Civetta A."/>
            <person name="Clifton S.W."/>
            <person name="Comeron J.M."/>
            <person name="Costello J.C."/>
            <person name="Coyne J.A."/>
            <person name="Daub J."/>
            <person name="David R.G."/>
            <person name="Delcher A.L."/>
            <person name="Delehaunty K."/>
            <person name="Do C.B."/>
            <person name="Ebling H."/>
            <person name="Edwards K."/>
            <person name="Eickbush T."/>
            <person name="Evans J.D."/>
            <person name="Filipski A."/>
            <person name="Findeiss S."/>
            <person name="Freyhult E."/>
            <person name="Fulton L."/>
            <person name="Fulton R."/>
            <person name="Garcia A.C."/>
            <person name="Gardiner A."/>
            <person name="Garfield D.A."/>
            <person name="Garvin B.E."/>
            <person name="Gibson G."/>
            <person name="Gilbert D."/>
            <person name="Gnerre S."/>
            <person name="Godfrey J."/>
            <person name="Good R."/>
            <person name="Gotea V."/>
            <person name="Gravely B."/>
            <person name="Greenberg A.J."/>
            <person name="Griffiths-Jones S."/>
            <person name="Gross S."/>
            <person name="Guigo R."/>
            <person name="Gustafson E.A."/>
            <person name="Haerty W."/>
            <person name="Hahn M.W."/>
            <person name="Halligan D.L."/>
            <person name="Halpern A.L."/>
            <person name="Halter G.M."/>
            <person name="Han M.V."/>
            <person name="Heger A."/>
            <person name="Hillier L."/>
            <person name="Hinrichs A.S."/>
            <person name="Holmes I."/>
            <person name="Hoskins R.A."/>
            <person name="Hubisz M.J."/>
            <person name="Hultmark D."/>
            <person name="Huntley M.A."/>
            <person name="Jaffe D.B."/>
            <person name="Jagadeeshan S."/>
            <person name="Jeck W.R."/>
            <person name="Johnson J."/>
            <person name="Jones C.D."/>
            <person name="Jordan W.C."/>
            <person name="Karpen G.H."/>
            <person name="Kataoka E."/>
            <person name="Keightley P.D."/>
            <person name="Kheradpour P."/>
            <person name="Kirkness E.F."/>
            <person name="Koerich L.B."/>
            <person name="Kristiansen K."/>
            <person name="Kudrna D."/>
            <person name="Kulathinal R.J."/>
            <person name="Kumar S."/>
            <person name="Kwok R."/>
            <person name="Lander E."/>
            <person name="Langley C.H."/>
            <person name="Lapoint R."/>
            <person name="Lazzaro B.P."/>
            <person name="Lee S.J."/>
            <person name="Levesque L."/>
            <person name="Li R."/>
            <person name="Lin C.F."/>
            <person name="Lin M.F."/>
            <person name="Lindblad-Toh K."/>
            <person name="Llopart A."/>
            <person name="Long M."/>
            <person name="Low L."/>
            <person name="Lozovsky E."/>
            <person name="Lu J."/>
            <person name="Luo M."/>
            <person name="Machado C.A."/>
            <person name="Makalowski W."/>
            <person name="Marzo M."/>
            <person name="Matsuda M."/>
            <person name="Matzkin L."/>
            <person name="McAllister B."/>
            <person name="McBride C.S."/>
            <person name="McKernan B."/>
            <person name="McKernan K."/>
            <person name="Mendez-Lago M."/>
            <person name="Minx P."/>
            <person name="Mollenhauer M.U."/>
            <person name="Montooth K."/>
            <person name="Mount S.M."/>
            <person name="Mu X."/>
            <person name="Myers E."/>
            <person name="Negre B."/>
            <person name="Newfeld S."/>
            <person name="Nielsen R."/>
            <person name="Noor M.A."/>
            <person name="O'Grady P."/>
            <person name="Pachter L."/>
            <person name="Papaceit M."/>
            <person name="Parisi M.J."/>
            <person name="Parisi M."/>
            <person name="Parts L."/>
            <person name="Pedersen J.S."/>
            <person name="Pesole G."/>
            <person name="Phillippy A.M."/>
            <person name="Ponting C.P."/>
            <person name="Pop M."/>
            <person name="Porcelli D."/>
            <person name="Powell J.R."/>
            <person name="Prohaska S."/>
            <person name="Pruitt K."/>
            <person name="Puig M."/>
            <person name="Quesneville H."/>
            <person name="Ram K.R."/>
            <person name="Rand D."/>
            <person name="Rasmussen M.D."/>
            <person name="Reed L.K."/>
            <person name="Reenan R."/>
            <person name="Reily A."/>
            <person name="Remington K.A."/>
            <person name="Rieger T.T."/>
            <person name="Ritchie M.G."/>
            <person name="Robin C."/>
            <person name="Rogers Y.H."/>
            <person name="Rohde C."/>
            <person name="Rozas J."/>
            <person name="Rubenfield M.J."/>
            <person name="Ruiz A."/>
            <person name="Russo S."/>
            <person name="Salzberg S.L."/>
            <person name="Sanchez-Gracia A."/>
            <person name="Saranga D.J."/>
            <person name="Sato H."/>
            <person name="Schaeffer S.W."/>
            <person name="Schatz M.C."/>
            <person name="Schlenke T."/>
            <person name="Schwartz R."/>
            <person name="Segarra C."/>
            <person name="Singh R.S."/>
            <person name="Sirot L."/>
            <person name="Sirota M."/>
            <person name="Sisneros N.B."/>
            <person name="Smith C.D."/>
            <person name="Smith T.F."/>
            <person name="Spieth J."/>
            <person name="Stage D.E."/>
            <person name="Stark A."/>
            <person name="Stephan W."/>
            <person name="Strausberg R.L."/>
            <person name="Strempel S."/>
            <person name="Sturgill D."/>
            <person name="Sutton G."/>
            <person name="Sutton G.G."/>
            <person name="Tao W."/>
            <person name="Teichmann S."/>
            <person name="Tobari Y.N."/>
            <person name="Tomimura Y."/>
            <person name="Tsolas J.M."/>
            <person name="Valente V.L."/>
            <person name="Venter E."/>
            <person name="Venter J.C."/>
            <person name="Vicario S."/>
            <person name="Vieira F.G."/>
            <person name="Vilella A.J."/>
            <person name="Villasante A."/>
            <person name="Walenz B."/>
            <person name="Wang J."/>
            <person name="Wasserman M."/>
            <person name="Watts T."/>
            <person name="Wilson D."/>
            <person name="Wilson R.K."/>
            <person name="Wing R.A."/>
            <person name="Wolfner M.F."/>
            <person name="Wong A."/>
            <person name="Wong G.K."/>
            <person name="Wu C.I."/>
            <person name="Wu G."/>
            <person name="Yamamoto D."/>
            <person name="Yang H.P."/>
            <person name="Yang S.P."/>
            <person name="Yorke J.A."/>
            <person name="Yoshida K."/>
            <person name="Zdobnov E."/>
            <person name="Zhang P."/>
            <person name="Zhang Y."/>
            <person name="Zimin A.V."/>
            <person name="Baldwin J."/>
            <person name="Abdouelleil A."/>
            <person name="Abdulkadir J."/>
            <person name="Abebe A."/>
            <person name="Abera B."/>
            <person name="Abreu J."/>
            <person name="Acer S.C."/>
            <person name="Aftuck L."/>
            <person name="Alexander A."/>
            <person name="An P."/>
            <person name="Anderson E."/>
            <person name="Anderson S."/>
            <person name="Arachi H."/>
            <person name="Azer M."/>
            <person name="Bachantsang P."/>
            <person name="Barry A."/>
            <person name="Bayul T."/>
            <person name="Berlin A."/>
            <person name="Bessette D."/>
            <person name="Bloom T."/>
            <person name="Blye J."/>
            <person name="Boguslavskiy L."/>
            <person name="Bonnet C."/>
            <person name="Boukhgalter B."/>
            <person name="Bourzgui I."/>
            <person name="Brown A."/>
            <person name="Cahill P."/>
            <person name="Channer S."/>
            <person name="Cheshatsang Y."/>
            <person name="Chuda L."/>
            <person name="Citroen M."/>
            <person name="Collymore A."/>
            <person name="Cooke P."/>
            <person name="Costello M."/>
            <person name="D'Aco K."/>
            <person name="Daza R."/>
            <person name="De Haan G."/>
            <person name="DeGray S."/>
            <person name="DeMaso C."/>
            <person name="Dhargay N."/>
            <person name="Dooley K."/>
            <person name="Dooley E."/>
            <person name="Doricent M."/>
            <person name="Dorje P."/>
            <person name="Dorjee K."/>
            <person name="Dupes A."/>
            <person name="Elong R."/>
            <person name="Falk J."/>
            <person name="Farina A."/>
            <person name="Faro S."/>
            <person name="Ferguson D."/>
            <person name="Fisher S."/>
            <person name="Foley C.D."/>
            <person name="Franke A."/>
            <person name="Friedrich D."/>
            <person name="Gadbois L."/>
            <person name="Gearin G."/>
            <person name="Gearin C.R."/>
            <person name="Giannoukos G."/>
            <person name="Goode T."/>
            <person name="Graham J."/>
            <person name="Grandbois E."/>
            <person name="Grewal S."/>
            <person name="Gyaltsen K."/>
            <person name="Hafez N."/>
            <person name="Hagos B."/>
            <person name="Hall J."/>
            <person name="Henson C."/>
            <person name="Hollinger A."/>
            <person name="Honan T."/>
            <person name="Huard M.D."/>
            <person name="Hughes L."/>
            <person name="Hurhula B."/>
            <person name="Husby M.E."/>
            <person name="Kamat A."/>
            <person name="Kanga B."/>
            <person name="Kashin S."/>
            <person name="Khazanovich D."/>
            <person name="Kisner P."/>
            <person name="Lance K."/>
            <person name="Lara M."/>
            <person name="Lee W."/>
            <person name="Lennon N."/>
            <person name="Letendre F."/>
            <person name="LeVine R."/>
            <person name="Lipovsky A."/>
            <person name="Liu X."/>
            <person name="Liu J."/>
            <person name="Liu S."/>
            <person name="Lokyitsang T."/>
            <person name="Lokyitsang Y."/>
            <person name="Lubonja R."/>
            <person name="Lui A."/>
            <person name="MacDonald P."/>
            <person name="Magnisalis V."/>
            <person name="Maru K."/>
            <person name="Matthews C."/>
            <person name="McCusker W."/>
            <person name="McDonough S."/>
            <person name="Mehta T."/>
            <person name="Meldrim J."/>
            <person name="Meneus L."/>
            <person name="Mihai O."/>
            <person name="Mihalev A."/>
            <person name="Mihova T."/>
            <person name="Mittelman R."/>
            <person name="Mlenga V."/>
            <person name="Montmayeur A."/>
            <person name="Mulrain L."/>
            <person name="Navidi A."/>
            <person name="Naylor J."/>
            <person name="Negash T."/>
            <person name="Nguyen T."/>
            <person name="Nguyen N."/>
            <person name="Nicol R."/>
            <person name="Norbu C."/>
            <person name="Norbu N."/>
            <person name="Novod N."/>
            <person name="O'Neill B."/>
            <person name="Osman S."/>
            <person name="Markiewicz E."/>
            <person name="Oyono O.L."/>
            <person name="Patti C."/>
            <person name="Phunkhang P."/>
            <person name="Pierre F."/>
            <person name="Priest M."/>
            <person name="Raghuraman S."/>
            <person name="Rege F."/>
            <person name="Reyes R."/>
            <person name="Rise C."/>
            <person name="Rogov P."/>
            <person name="Ross K."/>
            <person name="Ryan E."/>
            <person name="Settipalli S."/>
            <person name="Shea T."/>
            <person name="Sherpa N."/>
            <person name="Shi L."/>
            <person name="Shih D."/>
            <person name="Sparrow T."/>
            <person name="Spaulding J."/>
            <person name="Stalker J."/>
            <person name="Stange-Thomann N."/>
            <person name="Stavropoulos S."/>
            <person name="Stone C."/>
            <person name="Strader C."/>
            <person name="Tesfaye S."/>
            <person name="Thomson T."/>
            <person name="Thoulutsang Y."/>
            <person name="Thoulutsang D."/>
            <person name="Topham K."/>
            <person name="Topping I."/>
            <person name="Tsamla T."/>
            <person name="Vassiliev H."/>
            <person name="Vo A."/>
            <person name="Wangchuk T."/>
            <person name="Wangdi T."/>
            <person name="Weiand M."/>
            <person name="Wilkinson J."/>
            <person name="Wilson A."/>
            <person name="Yadav S."/>
            <person name="Young G."/>
            <person name="Yu Q."/>
            <person name="Zembek L."/>
            <person name="Zhong D."/>
            <person name="Zimmer A."/>
            <person name="Zwirko Z."/>
            <person name="Jaffe D.B."/>
            <person name="Alvarez P."/>
            <person name="Brockman W."/>
            <person name="Butler J."/>
            <person name="Chin C."/>
            <person name="Gnerre S."/>
            <person name="Grabherr M."/>
            <person name="Kleber M."/>
            <person name="Mauceli E."/>
            <person name="MacCallum I."/>
        </authorList>
    </citation>
    <scope>NUCLEOTIDE SEQUENCE [LARGE SCALE GENOMIC DNA]</scope>
    <source>
        <strain evidence="3">Tucson 14024-0371.13</strain>
    </source>
</reference>
<dbReference type="KEGG" id="dan:6507430"/>
<dbReference type="STRING" id="7217.B3M7W8"/>